<accession>A0A4R6INT2</accession>
<feature type="domain" description="Signal transduction histidine kinase internal region" evidence="2">
    <location>
        <begin position="165"/>
        <end position="239"/>
    </location>
</feature>
<gene>
    <name evidence="3" type="ORF">CLV32_0186</name>
</gene>
<feature type="transmembrane region" description="Helical" evidence="1">
    <location>
        <begin position="124"/>
        <end position="144"/>
    </location>
</feature>
<dbReference type="PANTHER" id="PTHR34220:SF7">
    <property type="entry name" value="SENSOR HISTIDINE KINASE YPDA"/>
    <property type="match status" value="1"/>
</dbReference>
<dbReference type="AlphaFoldDB" id="A0A4R6INT2"/>
<dbReference type="InterPro" id="IPR036890">
    <property type="entry name" value="HATPase_C_sf"/>
</dbReference>
<keyword evidence="1" id="KW-0812">Transmembrane</keyword>
<dbReference type="Gene3D" id="3.30.565.10">
    <property type="entry name" value="Histidine kinase-like ATPase, C-terminal domain"/>
    <property type="match status" value="1"/>
</dbReference>
<dbReference type="PANTHER" id="PTHR34220">
    <property type="entry name" value="SENSOR HISTIDINE KINASE YPDA"/>
    <property type="match status" value="1"/>
</dbReference>
<feature type="transmembrane region" description="Helical" evidence="1">
    <location>
        <begin position="76"/>
        <end position="104"/>
    </location>
</feature>
<dbReference type="OrthoDB" id="9792992at2"/>
<reference evidence="3 4" key="1">
    <citation type="submission" date="2019-03" db="EMBL/GenBank/DDBJ databases">
        <title>Genomic Encyclopedia of Archaeal and Bacterial Type Strains, Phase II (KMG-II): from individual species to whole genera.</title>
        <authorList>
            <person name="Goeker M."/>
        </authorList>
    </citation>
    <scope>NUCLEOTIDE SEQUENCE [LARGE SCALE GENOMIC DNA]</scope>
    <source>
        <strain evidence="3 4">DSM 19034</strain>
    </source>
</reference>
<feature type="transmembrane region" description="Helical" evidence="1">
    <location>
        <begin position="19"/>
        <end position="38"/>
    </location>
</feature>
<dbReference type="Pfam" id="PF06580">
    <property type="entry name" value="His_kinase"/>
    <property type="match status" value="1"/>
</dbReference>
<proteinExistence type="predicted"/>
<keyword evidence="3" id="KW-0418">Kinase</keyword>
<evidence type="ECO:0000313" key="4">
    <source>
        <dbReference type="Proteomes" id="UP000295499"/>
    </source>
</evidence>
<sequence>MINLATLTYRQKGAWIETIYLLILCVLVPLAMGIQIFTQFSHTLSYVLLNIMLIPVIMLFYKYYLERILFREKWILSVLLLPVYLFVFDVWVRITYFIMIWLPFVPQSYKVKLMMGHPDDFGSSIQNFVYTLIILLSTLVLGAVKKLIQKHDEVRELHFEQLRLQLENLRAQVQPHFFFNTLNNLYNLSLKNSPLAPVLISRLSAIMRYVIYEQQEKVPLTKEIEFMENYFELERIRHTGQNLIDFSIQGDPSSVEIEPLLFLPIIENCFKHALQEDLLEHPVKIVLVVDDDELTFQTSNRLFEKSEKISQGGIGLNNVKRRLELLYGAKQQFEISTEADQYIATINIQR</sequence>
<keyword evidence="1" id="KW-1133">Transmembrane helix</keyword>
<evidence type="ECO:0000256" key="1">
    <source>
        <dbReference type="SAM" id="Phobius"/>
    </source>
</evidence>
<evidence type="ECO:0000313" key="3">
    <source>
        <dbReference type="EMBL" id="TDO23900.1"/>
    </source>
</evidence>
<comment type="caution">
    <text evidence="3">The sequence shown here is derived from an EMBL/GenBank/DDBJ whole genome shotgun (WGS) entry which is preliminary data.</text>
</comment>
<keyword evidence="1" id="KW-0472">Membrane</keyword>
<organism evidence="3 4">
    <name type="scientific">Pedobacter duraquae</name>
    <dbReference type="NCBI Taxonomy" id="425511"/>
    <lineage>
        <taxon>Bacteria</taxon>
        <taxon>Pseudomonadati</taxon>
        <taxon>Bacteroidota</taxon>
        <taxon>Sphingobacteriia</taxon>
        <taxon>Sphingobacteriales</taxon>
        <taxon>Sphingobacteriaceae</taxon>
        <taxon>Pedobacter</taxon>
    </lineage>
</organism>
<feature type="transmembrane region" description="Helical" evidence="1">
    <location>
        <begin position="44"/>
        <end position="64"/>
    </location>
</feature>
<dbReference type="InterPro" id="IPR050640">
    <property type="entry name" value="Bact_2-comp_sensor_kinase"/>
</dbReference>
<keyword evidence="4" id="KW-1185">Reference proteome</keyword>
<dbReference type="GO" id="GO:0016020">
    <property type="term" value="C:membrane"/>
    <property type="evidence" value="ECO:0007669"/>
    <property type="project" value="InterPro"/>
</dbReference>
<keyword evidence="3" id="KW-0808">Transferase</keyword>
<dbReference type="InterPro" id="IPR010559">
    <property type="entry name" value="Sig_transdc_His_kin_internal"/>
</dbReference>
<dbReference type="EMBL" id="SNWM01000001">
    <property type="protein sequence ID" value="TDO23900.1"/>
    <property type="molecule type" value="Genomic_DNA"/>
</dbReference>
<dbReference type="Proteomes" id="UP000295499">
    <property type="component" value="Unassembled WGS sequence"/>
</dbReference>
<name>A0A4R6INT2_9SPHI</name>
<protein>
    <submittedName>
        <fullName evidence="3">Histidine kinase</fullName>
    </submittedName>
</protein>
<evidence type="ECO:0000259" key="2">
    <source>
        <dbReference type="Pfam" id="PF06580"/>
    </source>
</evidence>
<dbReference type="GO" id="GO:0000155">
    <property type="term" value="F:phosphorelay sensor kinase activity"/>
    <property type="evidence" value="ECO:0007669"/>
    <property type="project" value="InterPro"/>
</dbReference>